<dbReference type="KEGG" id="sdyn:Mal52_07210"/>
<evidence type="ECO:0000313" key="1">
    <source>
        <dbReference type="EMBL" id="QDU42265.1"/>
    </source>
</evidence>
<organism evidence="1 2">
    <name type="scientific">Symmachiella dynata</name>
    <dbReference type="NCBI Taxonomy" id="2527995"/>
    <lineage>
        <taxon>Bacteria</taxon>
        <taxon>Pseudomonadati</taxon>
        <taxon>Planctomycetota</taxon>
        <taxon>Planctomycetia</taxon>
        <taxon>Planctomycetales</taxon>
        <taxon>Planctomycetaceae</taxon>
        <taxon>Symmachiella</taxon>
    </lineage>
</organism>
<keyword evidence="2" id="KW-1185">Reference proteome</keyword>
<dbReference type="EMBL" id="CP036276">
    <property type="protein sequence ID" value="QDU42265.1"/>
    <property type="molecule type" value="Genomic_DNA"/>
</dbReference>
<proteinExistence type="predicted"/>
<evidence type="ECO:0000313" key="2">
    <source>
        <dbReference type="Proteomes" id="UP000319383"/>
    </source>
</evidence>
<name>A0A517ZIG5_9PLAN</name>
<reference evidence="1 2" key="1">
    <citation type="submission" date="2019-02" db="EMBL/GenBank/DDBJ databases">
        <title>Deep-cultivation of Planctomycetes and their phenomic and genomic characterization uncovers novel biology.</title>
        <authorList>
            <person name="Wiegand S."/>
            <person name="Jogler M."/>
            <person name="Boedeker C."/>
            <person name="Pinto D."/>
            <person name="Vollmers J."/>
            <person name="Rivas-Marin E."/>
            <person name="Kohn T."/>
            <person name="Peeters S.H."/>
            <person name="Heuer A."/>
            <person name="Rast P."/>
            <person name="Oberbeckmann S."/>
            <person name="Bunk B."/>
            <person name="Jeske O."/>
            <person name="Meyerdierks A."/>
            <person name="Storesund J.E."/>
            <person name="Kallscheuer N."/>
            <person name="Luecker S."/>
            <person name="Lage O.M."/>
            <person name="Pohl T."/>
            <person name="Merkel B.J."/>
            <person name="Hornburger P."/>
            <person name="Mueller R.-W."/>
            <person name="Bruemmer F."/>
            <person name="Labrenz M."/>
            <person name="Spormann A.M."/>
            <person name="Op den Camp H."/>
            <person name="Overmann J."/>
            <person name="Amann R."/>
            <person name="Jetten M.S.M."/>
            <person name="Mascher T."/>
            <person name="Medema M.H."/>
            <person name="Devos D.P."/>
            <person name="Kaster A.-K."/>
            <person name="Ovreas L."/>
            <person name="Rohde M."/>
            <person name="Galperin M.Y."/>
            <person name="Jogler C."/>
        </authorList>
    </citation>
    <scope>NUCLEOTIDE SEQUENCE [LARGE SCALE GENOMIC DNA]</scope>
    <source>
        <strain evidence="1 2">Mal52</strain>
    </source>
</reference>
<accession>A0A517ZIG5</accession>
<dbReference type="AlphaFoldDB" id="A0A517ZIG5"/>
<sequence>MIKDMDYYRSFDLESASQKIEQLGSDRGNHDVFGDAIQSLLIAAKERYVENTEIRHVLGKPDRIKKNHRGEVWEYDWSDTYGPIHYTSTTPFQIMNGACAGLADEE</sequence>
<dbReference type="RefSeq" id="WP_145374333.1">
    <property type="nucleotide sequence ID" value="NZ_CP036276.1"/>
</dbReference>
<gene>
    <name evidence="1" type="ORF">Mal52_07210</name>
</gene>
<dbReference type="Proteomes" id="UP000319383">
    <property type="component" value="Chromosome"/>
</dbReference>
<protein>
    <submittedName>
        <fullName evidence="1">Uncharacterized protein</fullName>
    </submittedName>
</protein>